<dbReference type="PROSITE" id="PS51257">
    <property type="entry name" value="PROKAR_LIPOPROTEIN"/>
    <property type="match status" value="1"/>
</dbReference>
<comment type="caution">
    <text evidence="2">The sequence shown here is derived from an EMBL/GenBank/DDBJ whole genome shotgun (WGS) entry which is preliminary data.</text>
</comment>
<keyword evidence="3" id="KW-1185">Reference proteome</keyword>
<feature type="signal peptide" evidence="1">
    <location>
        <begin position="1"/>
        <end position="26"/>
    </location>
</feature>
<evidence type="ECO:0000313" key="2">
    <source>
        <dbReference type="EMBL" id="MDC8758296.1"/>
    </source>
</evidence>
<gene>
    <name evidence="2" type="ORF">OIK44_11915</name>
</gene>
<dbReference type="Proteomes" id="UP001221208">
    <property type="component" value="Unassembled WGS sequence"/>
</dbReference>
<sequence length="291" mass="31282">MPAPPRPHLAGAALRTVATATLLALAACAGPAQRPLPIDGIAWQPDNATARPYGNWDRIGARELLIQWTLVDQTAFVDLAEAGAQAAPQLPDWGRIAAEPWARDVIVGLAGSFDENAARAGVARLAALSQRLAALPTPLHVSGWYFPVEVDPSWADARRLAALLAPLPRPLWISAYDSANIGADNFAAALAAWLPDDVGVLFQDGAGVYAREPRVARGYADALAARLGRARVRIIVEAFRPRVGGGFRSATVDELAPQLRAYAGYRRYLFDGPHYVNDALVQDIFKLLQEN</sequence>
<dbReference type="EMBL" id="JAQQXR010000004">
    <property type="protein sequence ID" value="MDC8758296.1"/>
    <property type="molecule type" value="Genomic_DNA"/>
</dbReference>
<proteinExistence type="predicted"/>
<feature type="chain" id="PRO_5046037399" evidence="1">
    <location>
        <begin position="27"/>
        <end position="291"/>
    </location>
</feature>
<keyword evidence="1" id="KW-0732">Signal</keyword>
<reference evidence="2 3" key="1">
    <citation type="submission" date="2022-10" db="EMBL/GenBank/DDBJ databases">
        <title>Janthinobacterium sp. hw3 Genome sequencing.</title>
        <authorList>
            <person name="Park S."/>
        </authorList>
    </citation>
    <scope>NUCLEOTIDE SEQUENCE [LARGE SCALE GENOMIC DNA]</scope>
    <source>
        <strain evidence="3">hw3</strain>
    </source>
</reference>
<evidence type="ECO:0000313" key="3">
    <source>
        <dbReference type="Proteomes" id="UP001221208"/>
    </source>
</evidence>
<evidence type="ECO:0000256" key="1">
    <source>
        <dbReference type="SAM" id="SignalP"/>
    </source>
</evidence>
<accession>A0ABT5K002</accession>
<organism evidence="2 3">
    <name type="scientific">Janthinobacterium fluminis</name>
    <dbReference type="NCBI Taxonomy" id="2987524"/>
    <lineage>
        <taxon>Bacteria</taxon>
        <taxon>Pseudomonadati</taxon>
        <taxon>Pseudomonadota</taxon>
        <taxon>Betaproteobacteria</taxon>
        <taxon>Burkholderiales</taxon>
        <taxon>Oxalobacteraceae</taxon>
        <taxon>Janthinobacterium</taxon>
    </lineage>
</organism>
<dbReference type="RefSeq" id="WP_273670972.1">
    <property type="nucleotide sequence ID" value="NZ_JAQQXR010000004.1"/>
</dbReference>
<dbReference type="Gene3D" id="3.20.20.80">
    <property type="entry name" value="Glycosidases"/>
    <property type="match status" value="1"/>
</dbReference>
<name>A0ABT5K002_9BURK</name>
<protein>
    <submittedName>
        <fullName evidence="2">Uncharacterized protein</fullName>
    </submittedName>
</protein>